<reference evidence="4 5" key="1">
    <citation type="journal article" date="2018" name="G3 (Bethesda)">
        <title>Phylogenetic and Phylogenomic Definition of Rhizopus Species.</title>
        <authorList>
            <person name="Gryganskyi A.P."/>
            <person name="Golan J."/>
            <person name="Dolatabadi S."/>
            <person name="Mondo S."/>
            <person name="Robb S."/>
            <person name="Idnurm A."/>
            <person name="Muszewska A."/>
            <person name="Steczkiewicz K."/>
            <person name="Masonjones S."/>
            <person name="Liao H.L."/>
            <person name="Gajdeczka M.T."/>
            <person name="Anike F."/>
            <person name="Vuek A."/>
            <person name="Anishchenko I.M."/>
            <person name="Voigt K."/>
            <person name="de Hoog G.S."/>
            <person name="Smith M.E."/>
            <person name="Heitman J."/>
            <person name="Vilgalys R."/>
            <person name="Stajich J.E."/>
        </authorList>
    </citation>
    <scope>NUCLEOTIDE SEQUENCE [LARGE SCALE GENOMIC DNA]</scope>
    <source>
        <strain evidence="4 5">LSU 92-RS-03</strain>
    </source>
</reference>
<dbReference type="STRING" id="4846.A0A367KWY0"/>
<keyword evidence="5" id="KW-1185">Reference proteome</keyword>
<accession>A0A367KWY0</accession>
<organism evidence="4 5">
    <name type="scientific">Rhizopus stolonifer</name>
    <name type="common">Rhizopus nigricans</name>
    <dbReference type="NCBI Taxonomy" id="4846"/>
    <lineage>
        <taxon>Eukaryota</taxon>
        <taxon>Fungi</taxon>
        <taxon>Fungi incertae sedis</taxon>
        <taxon>Mucoromycota</taxon>
        <taxon>Mucoromycotina</taxon>
        <taxon>Mucoromycetes</taxon>
        <taxon>Mucorales</taxon>
        <taxon>Mucorineae</taxon>
        <taxon>Rhizopodaceae</taxon>
        <taxon>Rhizopus</taxon>
    </lineage>
</organism>
<dbReference type="GO" id="GO:0004518">
    <property type="term" value="F:nuclease activity"/>
    <property type="evidence" value="ECO:0007669"/>
    <property type="project" value="InterPro"/>
</dbReference>
<proteinExistence type="inferred from homology"/>
<evidence type="ECO:0008006" key="6">
    <source>
        <dbReference type="Google" id="ProtNLM"/>
    </source>
</evidence>
<dbReference type="InterPro" id="IPR006085">
    <property type="entry name" value="XPG_DNA_repair_N"/>
</dbReference>
<gene>
    <name evidence="4" type="ORF">CU098_009476</name>
</gene>
<evidence type="ECO:0000313" key="5">
    <source>
        <dbReference type="Proteomes" id="UP000253551"/>
    </source>
</evidence>
<evidence type="ECO:0000259" key="2">
    <source>
        <dbReference type="Pfam" id="PF00752"/>
    </source>
</evidence>
<dbReference type="AlphaFoldDB" id="A0A367KWY0"/>
<comment type="similarity">
    <text evidence="1">Belongs to the asteroid family.</text>
</comment>
<feature type="domain" description="Asteroid" evidence="3">
    <location>
        <begin position="128"/>
        <end position="375"/>
    </location>
</feature>
<evidence type="ECO:0000313" key="4">
    <source>
        <dbReference type="EMBL" id="RCI06620.1"/>
    </source>
</evidence>
<dbReference type="SUPFAM" id="SSF88723">
    <property type="entry name" value="PIN domain-like"/>
    <property type="match status" value="1"/>
</dbReference>
<dbReference type="Proteomes" id="UP000253551">
    <property type="component" value="Unassembled WGS sequence"/>
</dbReference>
<dbReference type="PANTHER" id="PTHR15665">
    <property type="entry name" value="ASTEROID PROTEIN"/>
    <property type="match status" value="1"/>
</dbReference>
<evidence type="ECO:0000256" key="1">
    <source>
        <dbReference type="ARBA" id="ARBA00007398"/>
    </source>
</evidence>
<dbReference type="PANTHER" id="PTHR15665:SF1">
    <property type="entry name" value="PROTEIN ASTEROID HOMOLOG 1"/>
    <property type="match status" value="1"/>
</dbReference>
<dbReference type="InterPro" id="IPR026832">
    <property type="entry name" value="Asteroid"/>
</dbReference>
<protein>
    <recommendedName>
        <fullName evidence="6">Asteroid domain-containing protein</fullName>
    </recommendedName>
</protein>
<dbReference type="Pfam" id="PF12813">
    <property type="entry name" value="XPG_I_2"/>
    <property type="match status" value="1"/>
</dbReference>
<dbReference type="OrthoDB" id="25987at2759"/>
<dbReference type="InterPro" id="IPR029060">
    <property type="entry name" value="PIN-like_dom_sf"/>
</dbReference>
<name>A0A367KWY0_RHIST</name>
<sequence>MGISGLSQFVQAHSSIGTRVDWNPSTTIKDRFFFDGNAFAHQLRQDWLHGGNYAKIAQIVTETIAQLKVAGIEPVFLFDGALPEDKISTRKNRKNNSIKSCTLVMTQLDQINRGLVYVDPSLFLISPWTLEVVIQILRDLQVRLQVCDFEADGELVRLAEKENGYVVSKDSDMFVYPRIGKGYIPLDSLRVNKPVTAQVFHPDRLARLLKLDTGDLPLLGALMGNDYMEKKIWRSVIEDWNFQRGMIKRQWPMTVAEFINQQKNGQLIQNIVRFAPSKKRPELESGLLNAIDKYNIESMSDKTTVCEGLSRLLTDVIMNQTLWTGIFLEDIRKESSWNISQELRQAIYEIQREKLQLEEYKVTEYIRTKQHLDAVKICSRKRTGEDWDWFTELHYSKNITNLSEKPSGLCYLILCLRYMIHQCSSKVEPLADHEVIAITLSTLRCLAPCLGFEESRTPQLEETPALSRRSIHLSAQYQAVVHSSYLLSQMLDIQIQAPLVHLYNGPYFHYCLERTRDGDSLGSLLSDTSSEFKTLFTYAYKLITQDMNIQRVFDYTMDTLSNEKPKRIITQKKTTPPAKKSKLTLSNNPFDLLDIV</sequence>
<dbReference type="InterPro" id="IPR039436">
    <property type="entry name" value="Asteroid_dom"/>
</dbReference>
<evidence type="ECO:0000259" key="3">
    <source>
        <dbReference type="Pfam" id="PF12813"/>
    </source>
</evidence>
<dbReference type="EMBL" id="PJQM01000117">
    <property type="protein sequence ID" value="RCI06620.1"/>
    <property type="molecule type" value="Genomic_DNA"/>
</dbReference>
<comment type="caution">
    <text evidence="4">The sequence shown here is derived from an EMBL/GenBank/DDBJ whole genome shotgun (WGS) entry which is preliminary data.</text>
</comment>
<dbReference type="Gene3D" id="3.40.50.1010">
    <property type="entry name" value="5'-nuclease"/>
    <property type="match status" value="1"/>
</dbReference>
<dbReference type="Pfam" id="PF00752">
    <property type="entry name" value="XPG_N"/>
    <property type="match status" value="1"/>
</dbReference>
<feature type="domain" description="XPG N-terminal" evidence="2">
    <location>
        <begin position="1"/>
        <end position="97"/>
    </location>
</feature>